<dbReference type="Proteomes" id="UP001303222">
    <property type="component" value="Unassembled WGS sequence"/>
</dbReference>
<organism evidence="1 2">
    <name type="scientific">Pseudoneurospora amorphoporcata</name>
    <dbReference type="NCBI Taxonomy" id="241081"/>
    <lineage>
        <taxon>Eukaryota</taxon>
        <taxon>Fungi</taxon>
        <taxon>Dikarya</taxon>
        <taxon>Ascomycota</taxon>
        <taxon>Pezizomycotina</taxon>
        <taxon>Sordariomycetes</taxon>
        <taxon>Sordariomycetidae</taxon>
        <taxon>Sordariales</taxon>
        <taxon>Sordariaceae</taxon>
        <taxon>Pseudoneurospora</taxon>
    </lineage>
</organism>
<gene>
    <name evidence="1" type="ORF">QBC32DRAFT_348087</name>
</gene>
<dbReference type="EMBL" id="MU859198">
    <property type="protein sequence ID" value="KAK3949881.1"/>
    <property type="molecule type" value="Genomic_DNA"/>
</dbReference>
<dbReference type="AlphaFoldDB" id="A0AAN6SED2"/>
<accession>A0AAN6SED2</accession>
<keyword evidence="2" id="KW-1185">Reference proteome</keyword>
<evidence type="ECO:0000313" key="1">
    <source>
        <dbReference type="EMBL" id="KAK3949881.1"/>
    </source>
</evidence>
<reference evidence="1" key="1">
    <citation type="journal article" date="2023" name="Mol. Phylogenet. Evol.">
        <title>Genome-scale phylogeny and comparative genomics of the fungal order Sordariales.</title>
        <authorList>
            <person name="Hensen N."/>
            <person name="Bonometti L."/>
            <person name="Westerberg I."/>
            <person name="Brannstrom I.O."/>
            <person name="Guillou S."/>
            <person name="Cros-Aarteil S."/>
            <person name="Calhoun S."/>
            <person name="Haridas S."/>
            <person name="Kuo A."/>
            <person name="Mondo S."/>
            <person name="Pangilinan J."/>
            <person name="Riley R."/>
            <person name="LaButti K."/>
            <person name="Andreopoulos B."/>
            <person name="Lipzen A."/>
            <person name="Chen C."/>
            <person name="Yan M."/>
            <person name="Daum C."/>
            <person name="Ng V."/>
            <person name="Clum A."/>
            <person name="Steindorff A."/>
            <person name="Ohm R.A."/>
            <person name="Martin F."/>
            <person name="Silar P."/>
            <person name="Natvig D.O."/>
            <person name="Lalanne C."/>
            <person name="Gautier V."/>
            <person name="Ament-Velasquez S.L."/>
            <person name="Kruys A."/>
            <person name="Hutchinson M.I."/>
            <person name="Powell A.J."/>
            <person name="Barry K."/>
            <person name="Miller A.N."/>
            <person name="Grigoriev I.V."/>
            <person name="Debuchy R."/>
            <person name="Gladieux P."/>
            <person name="Hiltunen Thoren M."/>
            <person name="Johannesson H."/>
        </authorList>
    </citation>
    <scope>NUCLEOTIDE SEQUENCE</scope>
    <source>
        <strain evidence="1">CBS 626.80</strain>
    </source>
</reference>
<comment type="caution">
    <text evidence="1">The sequence shown here is derived from an EMBL/GenBank/DDBJ whole genome shotgun (WGS) entry which is preliminary data.</text>
</comment>
<evidence type="ECO:0000313" key="2">
    <source>
        <dbReference type="Proteomes" id="UP001303222"/>
    </source>
</evidence>
<protein>
    <submittedName>
        <fullName evidence="1">Uncharacterized protein</fullName>
    </submittedName>
</protein>
<proteinExistence type="predicted"/>
<name>A0AAN6SED2_9PEZI</name>
<sequence length="77" mass="9021">MQALQEQRELELLYENDPFDDATLVYITPTSSSISTTLEEMAGLKLPRLADVSPDHRPFERPIWLTLQLKRWEMMTI</sequence>
<reference evidence="1" key="2">
    <citation type="submission" date="2023-06" db="EMBL/GenBank/DDBJ databases">
        <authorList>
            <consortium name="Lawrence Berkeley National Laboratory"/>
            <person name="Mondo S.J."/>
            <person name="Hensen N."/>
            <person name="Bonometti L."/>
            <person name="Westerberg I."/>
            <person name="Brannstrom I.O."/>
            <person name="Guillou S."/>
            <person name="Cros-Aarteil S."/>
            <person name="Calhoun S."/>
            <person name="Haridas S."/>
            <person name="Kuo A."/>
            <person name="Pangilinan J."/>
            <person name="Riley R."/>
            <person name="Labutti K."/>
            <person name="Andreopoulos B."/>
            <person name="Lipzen A."/>
            <person name="Chen C."/>
            <person name="Yanf M."/>
            <person name="Daum C."/>
            <person name="Ng V."/>
            <person name="Clum A."/>
            <person name="Steindorff A."/>
            <person name="Ohm R."/>
            <person name="Martin F."/>
            <person name="Silar P."/>
            <person name="Natvig D."/>
            <person name="Lalanne C."/>
            <person name="Gautier V."/>
            <person name="Ament-Velasquez S.L."/>
            <person name="Kruys A."/>
            <person name="Hutchinson M.I."/>
            <person name="Powell A.J."/>
            <person name="Barry K."/>
            <person name="Miller A.N."/>
            <person name="Grigoriev I.V."/>
            <person name="Debuchy R."/>
            <person name="Gladieux P."/>
            <person name="Thoren M.H."/>
            <person name="Johannesson H."/>
        </authorList>
    </citation>
    <scope>NUCLEOTIDE SEQUENCE</scope>
    <source>
        <strain evidence="1">CBS 626.80</strain>
    </source>
</reference>